<dbReference type="AlphaFoldDB" id="A0ABD2BCQ7"/>
<feature type="compositionally biased region" description="Acidic residues" evidence="1">
    <location>
        <begin position="175"/>
        <end position="184"/>
    </location>
</feature>
<feature type="compositionally biased region" description="Basic and acidic residues" evidence="1">
    <location>
        <begin position="78"/>
        <end position="95"/>
    </location>
</feature>
<evidence type="ECO:0000256" key="1">
    <source>
        <dbReference type="SAM" id="MobiDB-lite"/>
    </source>
</evidence>
<proteinExistence type="predicted"/>
<sequence length="334" mass="35383">MDGQLHPCLTYPNRGLTLESLHDSVGSNRRIIEKPGALLAAAAAATAAAATAAVASDAGKNVKADHLLGVLVKSEKQTNSRLEVTQREGEDDRSVSSRQPRSSIRRTEKERVKSRLDDERCCGAGNEKGEDGSGGEGGGGGCGGGEGGGGGRRGKGGGGGGVDWMEEPTLRGGEGGDEGEEYEEQSLKEKKSEMDDERRSSREKIEAEKKEEVGPRGTEMQDIAAPRDTGTDQGESPGSGQRGGGTLLALQISFITTLNHGNVPHSGGFYLYLSLTDFLLCLLSQIGPDDLLKESFLGVITPLYTPCKVDTPVTLQCSLCVLRSGWLKLKWSHR</sequence>
<name>A0ABD2BCQ7_VESMC</name>
<feature type="compositionally biased region" description="Gly residues" evidence="1">
    <location>
        <begin position="132"/>
        <end position="162"/>
    </location>
</feature>
<keyword evidence="3" id="KW-1185">Reference proteome</keyword>
<evidence type="ECO:0000313" key="2">
    <source>
        <dbReference type="EMBL" id="KAL2730528.1"/>
    </source>
</evidence>
<gene>
    <name evidence="2" type="ORF">V1477_016339</name>
</gene>
<protein>
    <submittedName>
        <fullName evidence="2">Uncharacterized protein</fullName>
    </submittedName>
</protein>
<feature type="region of interest" description="Disordered" evidence="1">
    <location>
        <begin position="78"/>
        <end position="243"/>
    </location>
</feature>
<feature type="compositionally biased region" description="Basic and acidic residues" evidence="1">
    <location>
        <begin position="185"/>
        <end position="214"/>
    </location>
</feature>
<reference evidence="2 3" key="1">
    <citation type="journal article" date="2024" name="Ann. Entomol. Soc. Am.">
        <title>Genomic analyses of the southern and eastern yellowjacket wasps (Hymenoptera: Vespidae) reveal evolutionary signatures of social life.</title>
        <authorList>
            <person name="Catto M.A."/>
            <person name="Caine P.B."/>
            <person name="Orr S.E."/>
            <person name="Hunt B.G."/>
            <person name="Goodisman M.A.D."/>
        </authorList>
    </citation>
    <scope>NUCLEOTIDE SEQUENCE [LARGE SCALE GENOMIC DNA]</scope>
    <source>
        <strain evidence="2">232</strain>
        <tissue evidence="2">Head and thorax</tissue>
    </source>
</reference>
<accession>A0ABD2BCQ7</accession>
<organism evidence="2 3">
    <name type="scientific">Vespula maculifrons</name>
    <name type="common">Eastern yellow jacket</name>
    <name type="synonym">Wasp</name>
    <dbReference type="NCBI Taxonomy" id="7453"/>
    <lineage>
        <taxon>Eukaryota</taxon>
        <taxon>Metazoa</taxon>
        <taxon>Ecdysozoa</taxon>
        <taxon>Arthropoda</taxon>
        <taxon>Hexapoda</taxon>
        <taxon>Insecta</taxon>
        <taxon>Pterygota</taxon>
        <taxon>Neoptera</taxon>
        <taxon>Endopterygota</taxon>
        <taxon>Hymenoptera</taxon>
        <taxon>Apocrita</taxon>
        <taxon>Aculeata</taxon>
        <taxon>Vespoidea</taxon>
        <taxon>Vespidae</taxon>
        <taxon>Vespinae</taxon>
        <taxon>Vespula</taxon>
    </lineage>
</organism>
<dbReference type="Proteomes" id="UP001607303">
    <property type="component" value="Unassembled WGS sequence"/>
</dbReference>
<comment type="caution">
    <text evidence="2">The sequence shown here is derived from an EMBL/GenBank/DDBJ whole genome shotgun (WGS) entry which is preliminary data.</text>
</comment>
<evidence type="ECO:0000313" key="3">
    <source>
        <dbReference type="Proteomes" id="UP001607303"/>
    </source>
</evidence>
<feature type="non-terminal residue" evidence="2">
    <location>
        <position position="334"/>
    </location>
</feature>
<feature type="compositionally biased region" description="Basic and acidic residues" evidence="1">
    <location>
        <begin position="105"/>
        <end position="131"/>
    </location>
</feature>
<dbReference type="EMBL" id="JAYRBN010000091">
    <property type="protein sequence ID" value="KAL2730528.1"/>
    <property type="molecule type" value="Genomic_DNA"/>
</dbReference>